<reference evidence="1" key="1">
    <citation type="submission" date="2022-05" db="EMBL/GenBank/DDBJ databases">
        <title>The Musa troglodytarum L. genome provides insights into the mechanism of non-climacteric behaviour and enrichment of carotenoids.</title>
        <authorList>
            <person name="Wang J."/>
        </authorList>
    </citation>
    <scope>NUCLEOTIDE SEQUENCE</scope>
    <source>
        <tissue evidence="1">Leaf</tissue>
    </source>
</reference>
<evidence type="ECO:0000313" key="1">
    <source>
        <dbReference type="EMBL" id="URE10647.1"/>
    </source>
</evidence>
<keyword evidence="2" id="KW-1185">Reference proteome</keyword>
<evidence type="ECO:0000313" key="2">
    <source>
        <dbReference type="Proteomes" id="UP001055439"/>
    </source>
</evidence>
<proteinExistence type="predicted"/>
<accession>A0A9E7GEB9</accession>
<sequence>MLSSFLRVGHKDPREKMPAVLGDMNIFGRAVTEENQFMVITFPSYSRWERTSGATYAGLPTVDFGRE</sequence>
<dbReference type="Proteomes" id="UP001055439">
    <property type="component" value="Chromosome 6"/>
</dbReference>
<dbReference type="EMBL" id="CP097508">
    <property type="protein sequence ID" value="URE10647.1"/>
    <property type="molecule type" value="Genomic_DNA"/>
</dbReference>
<organism evidence="1 2">
    <name type="scientific">Musa troglodytarum</name>
    <name type="common">fe'i banana</name>
    <dbReference type="NCBI Taxonomy" id="320322"/>
    <lineage>
        <taxon>Eukaryota</taxon>
        <taxon>Viridiplantae</taxon>
        <taxon>Streptophyta</taxon>
        <taxon>Embryophyta</taxon>
        <taxon>Tracheophyta</taxon>
        <taxon>Spermatophyta</taxon>
        <taxon>Magnoliopsida</taxon>
        <taxon>Liliopsida</taxon>
        <taxon>Zingiberales</taxon>
        <taxon>Musaceae</taxon>
        <taxon>Musa</taxon>
    </lineage>
</organism>
<dbReference type="AlphaFoldDB" id="A0A9E7GEB9"/>
<name>A0A9E7GEB9_9LILI</name>
<protein>
    <submittedName>
        <fullName evidence="1">Uncharacterized protein</fullName>
    </submittedName>
</protein>
<gene>
    <name evidence="1" type="ORF">MUK42_35417</name>
</gene>